<dbReference type="InterPro" id="IPR035107">
    <property type="entry name" value="tRNA_thiolation_TtcA_Ctu1"/>
</dbReference>
<dbReference type="GO" id="GO:0016740">
    <property type="term" value="F:transferase activity"/>
    <property type="evidence" value="ECO:0007669"/>
    <property type="project" value="UniProtKB-KW"/>
</dbReference>
<dbReference type="InterPro" id="IPR011063">
    <property type="entry name" value="TilS/TtcA_N"/>
</dbReference>
<feature type="binding site" evidence="2">
    <location>
        <position position="7"/>
    </location>
    <ligand>
        <name>Zn(2+)</name>
        <dbReference type="ChEBI" id="CHEBI:29105"/>
        <label>1</label>
    </ligand>
</feature>
<evidence type="ECO:0000256" key="1">
    <source>
        <dbReference type="ARBA" id="ARBA00022679"/>
    </source>
</evidence>
<evidence type="ECO:0000259" key="3">
    <source>
        <dbReference type="Pfam" id="PF01171"/>
    </source>
</evidence>
<feature type="binding site" evidence="2">
    <location>
        <position position="278"/>
    </location>
    <ligand>
        <name>Zn(2+)</name>
        <dbReference type="ChEBI" id="CHEBI:29105"/>
        <label>2</label>
    </ligand>
</feature>
<protein>
    <recommendedName>
        <fullName evidence="3">tRNA(Ile)-lysidine/2-thiocytidine synthase N-terminal domain-containing protein</fullName>
    </recommendedName>
</protein>
<keyword evidence="2" id="KW-0479">Metal-binding</keyword>
<keyword evidence="1" id="KW-0808">Transferase</keyword>
<proteinExistence type="predicted"/>
<organism evidence="4 5">
    <name type="scientific">Caldisericum exile (strain DSM 21853 / NBRC 104410 / AZM16c01)</name>
    <dbReference type="NCBI Taxonomy" id="511051"/>
    <lineage>
        <taxon>Bacteria</taxon>
        <taxon>Pseudomonadati</taxon>
        <taxon>Caldisericota/Cryosericota group</taxon>
        <taxon>Caldisericota</taxon>
        <taxon>Caldisericia</taxon>
        <taxon>Caldisericales</taxon>
        <taxon>Caldisericaceae</taxon>
        <taxon>Caldisericum</taxon>
    </lineage>
</organism>
<dbReference type="SUPFAM" id="SSF52402">
    <property type="entry name" value="Adenine nucleotide alpha hydrolases-like"/>
    <property type="match status" value="1"/>
</dbReference>
<evidence type="ECO:0000313" key="5">
    <source>
        <dbReference type="Proteomes" id="UP000004793"/>
    </source>
</evidence>
<evidence type="ECO:0000256" key="2">
    <source>
        <dbReference type="PIRSR" id="PIRSR004976-50"/>
    </source>
</evidence>
<dbReference type="Gene3D" id="3.40.50.620">
    <property type="entry name" value="HUPs"/>
    <property type="match status" value="1"/>
</dbReference>
<dbReference type="EMBL" id="AP012051">
    <property type="protein sequence ID" value="BAL80384.1"/>
    <property type="molecule type" value="Genomic_DNA"/>
</dbReference>
<feature type="binding site" evidence="2">
    <location>
        <position position="281"/>
    </location>
    <ligand>
        <name>Zn(2+)</name>
        <dbReference type="ChEBI" id="CHEBI:29105"/>
        <label>2</label>
    </ligand>
</feature>
<dbReference type="GO" id="GO:0002144">
    <property type="term" value="C:cytosolic tRNA wobble base thiouridylase complex"/>
    <property type="evidence" value="ECO:0007669"/>
    <property type="project" value="TreeGrafter"/>
</dbReference>
<dbReference type="KEGG" id="cex:CSE_02580"/>
<sequence length="304" mass="34550">MAKCLRCGKPATIFLEGLRFCNDCFKIHVEKEFQSAIEGHAIGTRLINGEEQVMVALSGGKDSMVLWYLLRKFNFNVVPVHLNLNYGVFSEKSLEVIQKFSEKIGDKVLVYNIKDDFGIDMLEVFNRAKKRPRCGVCGIIKRYLLNKIALNLQVDVIATGHNLDDGAATTFKAILNWDFDTLSRNYPIVSSYKDKLVKKIKPLYRLSDKEIKMYADLVGIEYTSEACPYRIGKVTLSKTKDILDEISEDYKGIKRTFYYGYLRNKDIFQKDEAELKECKICGMPTASEDGVCSFCKLTKGLSDG</sequence>
<dbReference type="Proteomes" id="UP000004793">
    <property type="component" value="Chromosome"/>
</dbReference>
<feature type="binding site" evidence="2">
    <location>
        <position position="24"/>
    </location>
    <ligand>
        <name>Zn(2+)</name>
        <dbReference type="ChEBI" id="CHEBI:29105"/>
        <label>1</label>
    </ligand>
</feature>
<accession>A0A7U6GDI2</accession>
<feature type="binding site" evidence="2">
    <location>
        <position position="292"/>
    </location>
    <ligand>
        <name>Zn(2+)</name>
        <dbReference type="ChEBI" id="CHEBI:29105"/>
        <label>2</label>
    </ligand>
</feature>
<dbReference type="PANTHER" id="PTHR11807:SF27">
    <property type="entry name" value="TRNA-5-METHYLURIDINE(54) 2-SULFURTRANSFERASE"/>
    <property type="match status" value="1"/>
</dbReference>
<dbReference type="RefSeq" id="WP_014452791.1">
    <property type="nucleotide sequence ID" value="NC_017096.1"/>
</dbReference>
<evidence type="ECO:0000313" key="4">
    <source>
        <dbReference type="EMBL" id="BAL80384.1"/>
    </source>
</evidence>
<dbReference type="PIRSF" id="PIRSF004976">
    <property type="entry name" value="ATPase_YdaO"/>
    <property type="match status" value="1"/>
</dbReference>
<keyword evidence="5" id="KW-1185">Reference proteome</keyword>
<feature type="domain" description="tRNA(Ile)-lysidine/2-thiocytidine synthase N-terminal" evidence="3">
    <location>
        <begin position="52"/>
        <end position="224"/>
    </location>
</feature>
<gene>
    <name evidence="4" type="ordered locus">CSE_02580</name>
</gene>
<dbReference type="OrthoDB" id="9801054at2"/>
<name>A0A7U6GDI2_CALEA</name>
<dbReference type="AlphaFoldDB" id="A0A7U6GDI2"/>
<feature type="binding site" evidence="2">
    <location>
        <position position="4"/>
    </location>
    <ligand>
        <name>Zn(2+)</name>
        <dbReference type="ChEBI" id="CHEBI:29105"/>
        <label>1</label>
    </ligand>
</feature>
<dbReference type="GO" id="GO:0046872">
    <property type="term" value="F:metal ion binding"/>
    <property type="evidence" value="ECO:0007669"/>
    <property type="project" value="UniProtKB-KW"/>
</dbReference>
<dbReference type="PANTHER" id="PTHR11807">
    <property type="entry name" value="ATPASES OF THE PP SUPERFAMILY-RELATED"/>
    <property type="match status" value="1"/>
</dbReference>
<dbReference type="GO" id="GO:0000049">
    <property type="term" value="F:tRNA binding"/>
    <property type="evidence" value="ECO:0007669"/>
    <property type="project" value="TreeGrafter"/>
</dbReference>
<dbReference type="InterPro" id="IPR014729">
    <property type="entry name" value="Rossmann-like_a/b/a_fold"/>
</dbReference>
<keyword evidence="2" id="KW-0862">Zinc</keyword>
<feature type="binding site" evidence="2">
    <location>
        <position position="295"/>
    </location>
    <ligand>
        <name>Zn(2+)</name>
        <dbReference type="ChEBI" id="CHEBI:29105"/>
        <label>2</label>
    </ligand>
</feature>
<reference evidence="4 5" key="1">
    <citation type="submission" date="2011-01" db="EMBL/GenBank/DDBJ databases">
        <title>Whole genome sequence of Caldisericum exile AZM16c01.</title>
        <authorList>
            <person name="Narita-Yamada S."/>
            <person name="Kawakoshi A."/>
            <person name="Nakamura S."/>
            <person name="Sasagawa M."/>
            <person name="Fukada J."/>
            <person name="Sekine M."/>
            <person name="Kato Y."/>
            <person name="Fukai R."/>
            <person name="Sasaki K."/>
            <person name="Hanamaki A."/>
            <person name="Narita H."/>
            <person name="Konno Y."/>
            <person name="Mori K."/>
            <person name="Yamazaki S."/>
            <person name="Suzuki K."/>
            <person name="Fujita N."/>
        </authorList>
    </citation>
    <scope>NUCLEOTIDE SEQUENCE [LARGE SCALE GENOMIC DNA]</scope>
    <source>
        <strain evidence="5">DSM 21853 / NBRC 104410 / AZM16c01</strain>
    </source>
</reference>
<dbReference type="Pfam" id="PF01171">
    <property type="entry name" value="ATP_bind_3"/>
    <property type="match status" value="1"/>
</dbReference>
<feature type="binding site" evidence="2">
    <location>
        <position position="21"/>
    </location>
    <ligand>
        <name>Zn(2+)</name>
        <dbReference type="ChEBI" id="CHEBI:29105"/>
        <label>1</label>
    </ligand>
</feature>
<dbReference type="GO" id="GO:0002143">
    <property type="term" value="P:tRNA wobble position uridine thiolation"/>
    <property type="evidence" value="ECO:0007669"/>
    <property type="project" value="TreeGrafter"/>
</dbReference>